<evidence type="ECO:0000313" key="2">
    <source>
        <dbReference type="WBParaSite" id="jg4454"/>
    </source>
</evidence>
<evidence type="ECO:0000313" key="1">
    <source>
        <dbReference type="Proteomes" id="UP000887574"/>
    </source>
</evidence>
<keyword evidence="1" id="KW-1185">Reference proteome</keyword>
<proteinExistence type="predicted"/>
<name>A0A915EEG2_9BILA</name>
<dbReference type="WBParaSite" id="jg4454">
    <property type="protein sequence ID" value="jg4454"/>
    <property type="gene ID" value="jg4454"/>
</dbReference>
<dbReference type="AlphaFoldDB" id="A0A915EEG2"/>
<protein>
    <submittedName>
        <fullName evidence="2">Uncharacterized protein</fullName>
    </submittedName>
</protein>
<reference evidence="2" key="1">
    <citation type="submission" date="2022-11" db="UniProtKB">
        <authorList>
            <consortium name="WormBaseParasite"/>
        </authorList>
    </citation>
    <scope>IDENTIFICATION</scope>
</reference>
<accession>A0A915EEG2</accession>
<sequence>MLLNKSTQLRKVFVDAISLAGGPLRTKISGCSTSAVDENEAEAPWENPYKYALPREASVDWSYVERLIPPKVVPEMPKDCGFCPVDGVLLKIRLRTCLITYEDRQIICRRYIWKEDEKN</sequence>
<organism evidence="1 2">
    <name type="scientific">Ditylenchus dipsaci</name>
    <dbReference type="NCBI Taxonomy" id="166011"/>
    <lineage>
        <taxon>Eukaryota</taxon>
        <taxon>Metazoa</taxon>
        <taxon>Ecdysozoa</taxon>
        <taxon>Nematoda</taxon>
        <taxon>Chromadorea</taxon>
        <taxon>Rhabditida</taxon>
        <taxon>Tylenchina</taxon>
        <taxon>Tylenchomorpha</taxon>
        <taxon>Sphaerularioidea</taxon>
        <taxon>Anguinidae</taxon>
        <taxon>Anguininae</taxon>
        <taxon>Ditylenchus</taxon>
    </lineage>
</organism>
<dbReference type="Proteomes" id="UP000887574">
    <property type="component" value="Unplaced"/>
</dbReference>